<dbReference type="InterPro" id="IPR050624">
    <property type="entry name" value="HTH-type_Tx_Regulator"/>
</dbReference>
<keyword evidence="1 2" id="KW-0238">DNA-binding</keyword>
<name>G5JL11_9STAP</name>
<feature type="DNA-binding region" description="H-T-H motif" evidence="2">
    <location>
        <begin position="29"/>
        <end position="48"/>
    </location>
</feature>
<keyword evidence="5" id="KW-1185">Reference proteome</keyword>
<dbReference type="PANTHER" id="PTHR43479">
    <property type="entry name" value="ACREF/ENVCD OPERON REPRESSOR-RELATED"/>
    <property type="match status" value="1"/>
</dbReference>
<dbReference type="InterPro" id="IPR001647">
    <property type="entry name" value="HTH_TetR"/>
</dbReference>
<proteinExistence type="predicted"/>
<dbReference type="PANTHER" id="PTHR43479:SF7">
    <property type="entry name" value="TETR-FAMILY TRANSCRIPTIONAL REGULATOR"/>
    <property type="match status" value="1"/>
</dbReference>
<accession>G5JL11</accession>
<protein>
    <recommendedName>
        <fullName evidence="3">HTH tetR-type domain-containing protein</fullName>
    </recommendedName>
</protein>
<evidence type="ECO:0000313" key="4">
    <source>
        <dbReference type="EMBL" id="EHJ07098.1"/>
    </source>
</evidence>
<dbReference type="AlphaFoldDB" id="G5JL11"/>
<dbReference type="GO" id="GO:0003677">
    <property type="term" value="F:DNA binding"/>
    <property type="evidence" value="ECO:0007669"/>
    <property type="project" value="UniProtKB-UniRule"/>
</dbReference>
<organism evidence="4 5">
    <name type="scientific">Staphylococcus simiae CCM 7213 = CCUG 51256</name>
    <dbReference type="NCBI Taxonomy" id="911238"/>
    <lineage>
        <taxon>Bacteria</taxon>
        <taxon>Bacillati</taxon>
        <taxon>Bacillota</taxon>
        <taxon>Bacilli</taxon>
        <taxon>Bacillales</taxon>
        <taxon>Staphylococcaceae</taxon>
        <taxon>Staphylococcus</taxon>
    </lineage>
</organism>
<dbReference type="OrthoDB" id="9810250at2"/>
<dbReference type="InterPro" id="IPR039532">
    <property type="entry name" value="TetR_C_Firmicutes"/>
</dbReference>
<evidence type="ECO:0000256" key="2">
    <source>
        <dbReference type="PROSITE-ProRule" id="PRU00335"/>
    </source>
</evidence>
<dbReference type="Gene3D" id="1.10.357.10">
    <property type="entry name" value="Tetracycline Repressor, domain 2"/>
    <property type="match status" value="1"/>
</dbReference>
<dbReference type="Proteomes" id="UP000005413">
    <property type="component" value="Unassembled WGS sequence"/>
</dbReference>
<evidence type="ECO:0000259" key="3">
    <source>
        <dbReference type="PROSITE" id="PS50977"/>
    </source>
</evidence>
<dbReference type="EMBL" id="AEUN01000498">
    <property type="protein sequence ID" value="EHJ07098.1"/>
    <property type="molecule type" value="Genomic_DNA"/>
</dbReference>
<evidence type="ECO:0000313" key="5">
    <source>
        <dbReference type="Proteomes" id="UP000005413"/>
    </source>
</evidence>
<dbReference type="RefSeq" id="WP_002464861.1">
    <property type="nucleotide sequence ID" value="NZ_AEUN01000498.1"/>
</dbReference>
<gene>
    <name evidence="4" type="ORF">SS7213T_10864</name>
</gene>
<dbReference type="InterPro" id="IPR009057">
    <property type="entry name" value="Homeodomain-like_sf"/>
</dbReference>
<comment type="caution">
    <text evidence="4">The sequence shown here is derived from an EMBL/GenBank/DDBJ whole genome shotgun (WGS) entry which is preliminary data.</text>
</comment>
<dbReference type="PATRIC" id="fig|911238.3.peg.1918"/>
<dbReference type="SUPFAM" id="SSF46689">
    <property type="entry name" value="Homeodomain-like"/>
    <property type="match status" value="1"/>
</dbReference>
<reference evidence="4 5" key="1">
    <citation type="journal article" date="2012" name="BMC Genomics">
        <title>Comparative genomic analysis of the genus Staphylococcus including Staphylococcus aureus and its newly described sister species Staphylococcus simiae.</title>
        <authorList>
            <person name="Suzuki H."/>
            <person name="Lefebure T."/>
            <person name="Pavinski Bitar P."/>
            <person name="Stanhope M.J."/>
        </authorList>
    </citation>
    <scope>NUCLEOTIDE SEQUENCE [LARGE SCALE GENOMIC DNA]</scope>
    <source>
        <strain evidence="4 5">CCM 7213</strain>
    </source>
</reference>
<evidence type="ECO:0000256" key="1">
    <source>
        <dbReference type="ARBA" id="ARBA00023125"/>
    </source>
</evidence>
<dbReference type="Pfam" id="PF14278">
    <property type="entry name" value="TetR_C_8"/>
    <property type="match status" value="1"/>
</dbReference>
<dbReference type="PROSITE" id="PS50977">
    <property type="entry name" value="HTH_TETR_2"/>
    <property type="match status" value="1"/>
</dbReference>
<feature type="domain" description="HTH tetR-type" evidence="3">
    <location>
        <begin position="6"/>
        <end position="66"/>
    </location>
</feature>
<dbReference type="Pfam" id="PF00440">
    <property type="entry name" value="TetR_N"/>
    <property type="match status" value="1"/>
</dbReference>
<sequence>MDLRIQKTQKAIRQHFLELFYNENFDKITIKDITERAEIGRKTFYLHYIDKYDLLDKIVDQKMSELHDICLAKKELGLREGTTIWFDYFNHHRQFFTTLFQTSIAQKYKRQLQQLIADELADKLDEQHYRLNNIEPQLFLKFASSGIIELIDLYLQNEENDKHDIEEQTYQLLKAFLNVPQ</sequence>